<sequence length="122" mass="14671">MSRYVYCVNKDKLIHCEGREFYYVFEYTRNNGLLLSRCQNGHCEQVDDIISELAKYRFAYEIDIFDEIMDKIDEIIPFLIKYNIEIYFIGDNSVLEAVYTPSLFYYKYFGLKEAKDKVNFVK</sequence>
<dbReference type="KEGG" id="sis:LS215_3023"/>
<organism evidence="1 2">
    <name type="scientific">Saccharolobus islandicus (strain L.S.2.15 / Lassen #1)</name>
    <name type="common">Sulfolobus islandicus</name>
    <dbReference type="NCBI Taxonomy" id="429572"/>
    <lineage>
        <taxon>Archaea</taxon>
        <taxon>Thermoproteota</taxon>
        <taxon>Thermoprotei</taxon>
        <taxon>Sulfolobales</taxon>
        <taxon>Sulfolobaceae</taxon>
        <taxon>Saccharolobus</taxon>
    </lineage>
</organism>
<gene>
    <name evidence="1" type="ordered locus">LS215_3023</name>
</gene>
<name>C3MKH7_SACI2</name>
<evidence type="ECO:0000313" key="2">
    <source>
        <dbReference type="Proteomes" id="UP000001747"/>
    </source>
</evidence>
<accession>C3MKH7</accession>
<dbReference type="HOGENOM" id="CLU_2165377_0_0_2"/>
<dbReference type="OrthoDB" id="38828at2157"/>
<protein>
    <submittedName>
        <fullName evidence="1">Uncharacterized protein</fullName>
    </submittedName>
</protein>
<dbReference type="Proteomes" id="UP000001747">
    <property type="component" value="Chromosome"/>
</dbReference>
<evidence type="ECO:0000313" key="1">
    <source>
        <dbReference type="EMBL" id="ACP36348.1"/>
    </source>
</evidence>
<dbReference type="RefSeq" id="WP_012714265.1">
    <property type="nucleotide sequence ID" value="NC_012589.1"/>
</dbReference>
<dbReference type="EMBL" id="CP001399">
    <property type="protein sequence ID" value="ACP36348.1"/>
    <property type="molecule type" value="Genomic_DNA"/>
</dbReference>
<proteinExistence type="predicted"/>
<dbReference type="GeneID" id="7798357"/>
<dbReference type="AlphaFoldDB" id="C3MKH7"/>
<reference evidence="1 2" key="1">
    <citation type="journal article" date="2009" name="Proc. Natl. Acad. Sci. U.S.A.">
        <title>Biogeography of the Sulfolobus islandicus pan-genome.</title>
        <authorList>
            <person name="Reno M.L."/>
            <person name="Held N.L."/>
            <person name="Fields C.J."/>
            <person name="Burke P.V."/>
            <person name="Whitaker R.J."/>
        </authorList>
    </citation>
    <scope>NUCLEOTIDE SEQUENCE [LARGE SCALE GENOMIC DNA]</scope>
    <source>
        <strain evidence="2">L.S.2.15 / Lassen #1</strain>
    </source>
</reference>